<keyword evidence="3" id="KW-0812">Transmembrane</keyword>
<dbReference type="Pfam" id="PF07495">
    <property type="entry name" value="Y_Y_Y"/>
    <property type="match status" value="1"/>
</dbReference>
<evidence type="ECO:0000259" key="5">
    <source>
        <dbReference type="PROSITE" id="PS50887"/>
    </source>
</evidence>
<dbReference type="Pfam" id="PF07494">
    <property type="entry name" value="Reg_prop"/>
    <property type="match status" value="3"/>
</dbReference>
<evidence type="ECO:0000256" key="1">
    <source>
        <dbReference type="ARBA" id="ARBA00012528"/>
    </source>
</evidence>
<dbReference type="PANTHER" id="PTHR45138">
    <property type="entry name" value="REGULATORY COMPONENTS OF SENSORY TRANSDUCTION SYSTEM"/>
    <property type="match status" value="1"/>
</dbReference>
<dbReference type="SUPFAM" id="SSF55073">
    <property type="entry name" value="Nucleotide cyclase"/>
    <property type="match status" value="1"/>
</dbReference>
<dbReference type="InterPro" id="IPR043128">
    <property type="entry name" value="Rev_trsase/Diguanyl_cyclase"/>
</dbReference>
<keyword evidence="3" id="KW-1133">Transmembrane helix</keyword>
<feature type="transmembrane region" description="Helical" evidence="3">
    <location>
        <begin position="742"/>
        <end position="761"/>
    </location>
</feature>
<dbReference type="PANTHER" id="PTHR45138:SF9">
    <property type="entry name" value="DIGUANYLATE CYCLASE DGCM-RELATED"/>
    <property type="match status" value="1"/>
</dbReference>
<dbReference type="PROSITE" id="PS50887">
    <property type="entry name" value="GGDEF"/>
    <property type="match status" value="1"/>
</dbReference>
<dbReference type="Pfam" id="PF00990">
    <property type="entry name" value="GGDEF"/>
    <property type="match status" value="1"/>
</dbReference>
<dbReference type="SMART" id="SM00267">
    <property type="entry name" value="GGDEF"/>
    <property type="match status" value="1"/>
</dbReference>
<dbReference type="NCBIfam" id="TIGR00254">
    <property type="entry name" value="GGDEF"/>
    <property type="match status" value="1"/>
</dbReference>
<dbReference type="InterPro" id="IPR000160">
    <property type="entry name" value="GGDEF_dom"/>
</dbReference>
<dbReference type="InterPro" id="IPR013783">
    <property type="entry name" value="Ig-like_fold"/>
</dbReference>
<gene>
    <name evidence="6" type="ORF">GCM10008111_27090</name>
</gene>
<protein>
    <recommendedName>
        <fullName evidence="1">diguanylate cyclase</fullName>
        <ecNumber evidence="1">2.7.7.65</ecNumber>
    </recommendedName>
</protein>
<organism evidence="6 7">
    <name type="scientific">Alishewanella tabrizica</name>
    <dbReference type="NCBI Taxonomy" id="671278"/>
    <lineage>
        <taxon>Bacteria</taxon>
        <taxon>Pseudomonadati</taxon>
        <taxon>Pseudomonadota</taxon>
        <taxon>Gammaproteobacteria</taxon>
        <taxon>Alteromonadales</taxon>
        <taxon>Alteromonadaceae</taxon>
        <taxon>Alishewanella</taxon>
    </lineage>
</organism>
<feature type="signal peptide" evidence="4">
    <location>
        <begin position="1"/>
        <end position="17"/>
    </location>
</feature>
<evidence type="ECO:0000256" key="3">
    <source>
        <dbReference type="SAM" id="Phobius"/>
    </source>
</evidence>
<dbReference type="Gene3D" id="2.130.10.10">
    <property type="entry name" value="YVTN repeat-like/Quinoprotein amine dehydrogenase"/>
    <property type="match status" value="3"/>
</dbReference>
<dbReference type="InterPro" id="IPR029787">
    <property type="entry name" value="Nucleotide_cyclase"/>
</dbReference>
<dbReference type="Proteomes" id="UP000634667">
    <property type="component" value="Unassembled WGS sequence"/>
</dbReference>
<dbReference type="RefSeq" id="WP_189483775.1">
    <property type="nucleotide sequence ID" value="NZ_BMYR01000012.1"/>
</dbReference>
<evidence type="ECO:0000313" key="6">
    <source>
        <dbReference type="EMBL" id="GGW69664.1"/>
    </source>
</evidence>
<dbReference type="InterPro" id="IPR011110">
    <property type="entry name" value="Reg_prop"/>
</dbReference>
<name>A0ABQ2WV12_9ALTE</name>
<dbReference type="CDD" id="cd01949">
    <property type="entry name" value="GGDEF"/>
    <property type="match status" value="1"/>
</dbReference>
<reference evidence="7" key="1">
    <citation type="journal article" date="2019" name="Int. J. Syst. Evol. Microbiol.">
        <title>The Global Catalogue of Microorganisms (GCM) 10K type strain sequencing project: providing services to taxonomists for standard genome sequencing and annotation.</title>
        <authorList>
            <consortium name="The Broad Institute Genomics Platform"/>
            <consortium name="The Broad Institute Genome Sequencing Center for Infectious Disease"/>
            <person name="Wu L."/>
            <person name="Ma J."/>
        </authorList>
    </citation>
    <scope>NUCLEOTIDE SEQUENCE [LARGE SCALE GENOMIC DNA]</scope>
    <source>
        <strain evidence="7">KCTC 23723</strain>
    </source>
</reference>
<keyword evidence="7" id="KW-1185">Reference proteome</keyword>
<keyword evidence="3" id="KW-0472">Membrane</keyword>
<comment type="caution">
    <text evidence="6">The sequence shown here is derived from an EMBL/GenBank/DDBJ whole genome shotgun (WGS) entry which is preliminary data.</text>
</comment>
<proteinExistence type="predicted"/>
<evidence type="ECO:0000256" key="2">
    <source>
        <dbReference type="ARBA" id="ARBA00034247"/>
    </source>
</evidence>
<dbReference type="InterPro" id="IPR050469">
    <property type="entry name" value="Diguanylate_Cyclase"/>
</dbReference>
<dbReference type="InterPro" id="IPR015943">
    <property type="entry name" value="WD40/YVTN_repeat-like_dom_sf"/>
</dbReference>
<sequence length="989" mass="112007">MRQLVWVLLLLSLSTLADTRFTPYADYLYRIWSVEAGLPQISVQTMVQDADGFIWLGTQNGLARFDGVQFDVFNTANSPNLPSNLITSLLIDAKQQLWVGTANGLVKRVAQQFETVSGGRIGNVNTLLETVEGQVWVGADQLYQVVNNELLPISEHQGEVFSLLQSPKGLWVGGNNGVGLFTSASQYQWFSAAETATAIQFHELGFYNDTLWLGSQLGLFQLTPDASWLPVHLPDVASLRIELIFTDQQDGLWISTLNKLFRWHNGQLVEQIDLPEQQDFSWVESMMQDAHGNLWLGSRSHGVKRLRTAVTERYGREAGITDLYTWGVHPWQDNLLVGSRQGVELFDPSTQRYQLKITGEQLANPFVYSFFADNAKRLWVGTRSGVSVFDEASLSPLFQVPELAHLLVTSFAEQDDRLWLGTNGGLYYIDQIPDGEPAQLSKSVDVKVYEHPALPSDVRVRSIYPDKEGQLWIGTEVGLFVLDQQQQLQAVKDAILSKSFITKVFALPDNQLFIGTFDQGFSIGQQGNWQHFNQQSGLPGNGVIHAELYEDLLLISNFEGVYRLNYTALRTGQISELYLLIDDRRPDGASDSHRCCNGAGDSKGALLAGRLWFPTLNGIVGVNLQKVRETAALPQPVITGLTINNTLYYGEKLTLATEQRDWQLSFSAPYFVQAPSLQFRYQLRGYDDAWIYAGNRRDAFYTNLAPGHYQFSVQVKAAADYRWSDSTFISIDLPARWYETKWFIFFVFNAVLLLLWAIYQLRVSALDKSQRRLQQLVDERTAALHQANQRLQQMSMEDALTGLYNRHYLSQHIEPMLARSKRKQQPLVWVLIDIDHFKQINDVYGHQVGDAALKQVALILTENSRSSDHILRWGGEEFLLVLEESVNTQLYLERLQQAFATQNWQQLGLAHPLTCSVGAIHQPAQLNWETCLQLADLALYQVKQQGRNGYLLLYPTADYPTVQQPEITSLAQLIKQGWLTWQSNTVQFE</sequence>
<dbReference type="Gene3D" id="2.60.40.10">
    <property type="entry name" value="Immunoglobulins"/>
    <property type="match status" value="1"/>
</dbReference>
<accession>A0ABQ2WV12</accession>
<dbReference type="Gene3D" id="3.30.70.270">
    <property type="match status" value="1"/>
</dbReference>
<dbReference type="InterPro" id="IPR011123">
    <property type="entry name" value="Y_Y_Y"/>
</dbReference>
<feature type="domain" description="GGDEF" evidence="5">
    <location>
        <begin position="825"/>
        <end position="955"/>
    </location>
</feature>
<keyword evidence="4" id="KW-0732">Signal</keyword>
<evidence type="ECO:0000256" key="4">
    <source>
        <dbReference type="SAM" id="SignalP"/>
    </source>
</evidence>
<evidence type="ECO:0000313" key="7">
    <source>
        <dbReference type="Proteomes" id="UP000634667"/>
    </source>
</evidence>
<dbReference type="SUPFAM" id="SSF63829">
    <property type="entry name" value="Calcium-dependent phosphotriesterase"/>
    <property type="match status" value="1"/>
</dbReference>
<comment type="catalytic activity">
    <reaction evidence="2">
        <text>2 GTP = 3',3'-c-di-GMP + 2 diphosphate</text>
        <dbReference type="Rhea" id="RHEA:24898"/>
        <dbReference type="ChEBI" id="CHEBI:33019"/>
        <dbReference type="ChEBI" id="CHEBI:37565"/>
        <dbReference type="ChEBI" id="CHEBI:58805"/>
        <dbReference type="EC" id="2.7.7.65"/>
    </reaction>
</comment>
<feature type="chain" id="PRO_5045360716" description="diguanylate cyclase" evidence="4">
    <location>
        <begin position="18"/>
        <end position="989"/>
    </location>
</feature>
<dbReference type="EMBL" id="BMYR01000012">
    <property type="protein sequence ID" value="GGW69664.1"/>
    <property type="molecule type" value="Genomic_DNA"/>
</dbReference>
<dbReference type="EC" id="2.7.7.65" evidence="1"/>